<dbReference type="SUPFAM" id="SSF47616">
    <property type="entry name" value="GST C-terminal domain-like"/>
    <property type="match status" value="1"/>
</dbReference>
<keyword evidence="8 18" id="KW-0812">Transmembrane</keyword>
<feature type="transmembrane region" description="Helical" evidence="18">
    <location>
        <begin position="801"/>
        <end position="820"/>
    </location>
</feature>
<organism evidence="23 24">
    <name type="scientific">Armillaria ostoyae</name>
    <name type="common">Armillaria root rot fungus</name>
    <dbReference type="NCBI Taxonomy" id="47428"/>
    <lineage>
        <taxon>Eukaryota</taxon>
        <taxon>Fungi</taxon>
        <taxon>Dikarya</taxon>
        <taxon>Basidiomycota</taxon>
        <taxon>Agaricomycotina</taxon>
        <taxon>Agaricomycetes</taxon>
        <taxon>Agaricomycetidae</taxon>
        <taxon>Agaricales</taxon>
        <taxon>Marasmiineae</taxon>
        <taxon>Physalacriaceae</taxon>
        <taxon>Armillaria</taxon>
    </lineage>
</organism>
<dbReference type="Gene3D" id="3.90.800.10">
    <property type="entry name" value="Glutamyl-tRNA Synthetase, Domain 3"/>
    <property type="match status" value="1"/>
</dbReference>
<evidence type="ECO:0000256" key="17">
    <source>
        <dbReference type="SAM" id="MobiDB-lite"/>
    </source>
</evidence>
<dbReference type="FunFam" id="2.40.240.10:FF:000004">
    <property type="entry name" value="Glutamyl-tRNA synthetase, cytoplasmic"/>
    <property type="match status" value="1"/>
</dbReference>
<evidence type="ECO:0000256" key="7">
    <source>
        <dbReference type="ARBA" id="ARBA00022598"/>
    </source>
</evidence>
<keyword evidence="5" id="KW-0963">Cytoplasm</keyword>
<dbReference type="Pfam" id="PF20974">
    <property type="entry name" value="tRNA-synt_1c_C2"/>
    <property type="match status" value="1"/>
</dbReference>
<evidence type="ECO:0000256" key="11">
    <source>
        <dbReference type="ARBA" id="ARBA00022917"/>
    </source>
</evidence>
<reference evidence="24" key="1">
    <citation type="journal article" date="2017" name="Nat. Ecol. Evol.">
        <title>Genome expansion and lineage-specific genetic innovations in the forest pathogenic fungi Armillaria.</title>
        <authorList>
            <person name="Sipos G."/>
            <person name="Prasanna A.N."/>
            <person name="Walter M.C."/>
            <person name="O'Connor E."/>
            <person name="Balint B."/>
            <person name="Krizsan K."/>
            <person name="Kiss B."/>
            <person name="Hess J."/>
            <person name="Varga T."/>
            <person name="Slot J."/>
            <person name="Riley R."/>
            <person name="Boka B."/>
            <person name="Rigling D."/>
            <person name="Barry K."/>
            <person name="Lee J."/>
            <person name="Mihaltcheva S."/>
            <person name="LaButti K."/>
            <person name="Lipzen A."/>
            <person name="Waldron R."/>
            <person name="Moloney N.M."/>
            <person name="Sperisen C."/>
            <person name="Kredics L."/>
            <person name="Vagvoelgyi C."/>
            <person name="Patrignani A."/>
            <person name="Fitzpatrick D."/>
            <person name="Nagy I."/>
            <person name="Doyle S."/>
            <person name="Anderson J.B."/>
            <person name="Grigoriev I.V."/>
            <person name="Gueldener U."/>
            <person name="Muensterkoetter M."/>
            <person name="Nagy L.G."/>
        </authorList>
    </citation>
    <scope>NUCLEOTIDE SEQUENCE [LARGE SCALE GENOMIC DNA]</scope>
    <source>
        <strain evidence="24">C18/9</strain>
    </source>
</reference>
<dbReference type="GO" id="GO:0016020">
    <property type="term" value="C:membrane"/>
    <property type="evidence" value="ECO:0007669"/>
    <property type="project" value="UniProtKB-SubCell"/>
</dbReference>
<dbReference type="PANTHER" id="PTHR43097:SF5">
    <property type="entry name" value="GLUTAMATE--TRNA LIGASE"/>
    <property type="match status" value="1"/>
</dbReference>
<dbReference type="SUPFAM" id="SSF52374">
    <property type="entry name" value="Nucleotidylyl transferase"/>
    <property type="match status" value="1"/>
</dbReference>
<dbReference type="InterPro" id="IPR000924">
    <property type="entry name" value="Glu/Gln-tRNA-synth"/>
</dbReference>
<feature type="transmembrane region" description="Helical" evidence="18">
    <location>
        <begin position="772"/>
        <end position="794"/>
    </location>
</feature>
<accession>A0A284QWD1</accession>
<dbReference type="STRING" id="47428.A0A284QWD1"/>
<evidence type="ECO:0000256" key="16">
    <source>
        <dbReference type="ARBA" id="ARBA00048351"/>
    </source>
</evidence>
<dbReference type="Gene3D" id="2.40.240.10">
    <property type="entry name" value="Ribosomal Protein L25, Chain P"/>
    <property type="match status" value="1"/>
</dbReference>
<feature type="domain" description="Wax synthase" evidence="21">
    <location>
        <begin position="988"/>
        <end position="1073"/>
    </location>
</feature>
<dbReference type="EMBL" id="FUEG01000002">
    <property type="protein sequence ID" value="SJL00787.1"/>
    <property type="molecule type" value="Genomic_DNA"/>
</dbReference>
<sequence length="1148" mass="128364">MTTLTVSAKISPFPFAAVATAAYTQKAEIVYDETVTGPVLDLNGSTITVEEDIVHALSKAGGLSEDSSKTATFFALAKTLLATTAVPEIITALDSLDDHLAFRTFLVGHDLTASDWILWGTLKGDYRRVYSRGGKLTTPGNIRIIGLLKNNKHAHLNRWFSYLESLESTQAALAGLTAAKASKARSTKVAAGFALGLEGAKMCEVVTRFPPEPSGYLHIGHAKAAMLNQYFAKMYKGKLIIRFDDTNPSKETTEFEDTILEDLALLDVKGDVVTHTSDYFDTLYGLAIQIIKSGKAYTDDTEQAQMRKERMEGIASAHRNDSIEENLKHFAEMTAASPEGLRWCLRAKLSVDDNNKALRDPVIYRCNTLPHHRTGDKWKVYPTYDFACPIVDSIEGVTHALRTNEYRDRNPQYRWMTEALGIRNVQIWDFSRLNFIYTLLSKRKLHHFVNTGLVRGWDDPRFPTVRGIRRRGLTVEALRQFMLLQGPSQAIVSLEWDSIWAMNKKVIDPVAPRHWAIVQAKSVPVTIKGGPSAPEMKSVPKHKKNPDVGEKKTVYSSNILVDQEDAQSFEDQEEVTLMDWGNAIVRSKTTNASGQVTSIEMDLHLDGDFKKTKKKITWLAQPTPENPLIPVTLLDYDYLITKKKLEENDNVNDFITPVTEFREAALADANVQDLKKGDYMQFERKGYFVFDGAGADGSLEFIRIPDGKAAGLASKATPVAVAEEEPTKMYKVESVYGSNVTPEADTKMYKWSDIESFDFDYPLTMSSDEKRLPFPFITFLVLPDVLLALVLALGLSKQTRIILFAGFALLCYKGLQYTTGDKMQDYSMGSTIGGQFFTALHLLLIVEPIRQYRHSTDVDDPRTRPLLKRVYWAGCIIHSPRGIGWNYQTPHIPGRLTLKRGAFIVSRVLRAVGSFLIIDAAQTFIHTNPLFSGSAAELENASITSQGILYRCLNIIAWMSTPHAGVRMQYYLISAISVALGLSTPADWPDPYGKWSDAYTVRNLWGRTWHQMMRRYLSSIGKVVVQVAGFEKGTWISSYTQLFVGFFVSGVMHSFGDAMVGRKYFGASFPFFIVQAAAIVAEDIVIDLTGRWGRRPSTKVSFIIGFAWVFTWSMISFPLYIDWAVRAGLGGCELLPVSPIRALLGLWK</sequence>
<comment type="subcellular location">
    <subcellularLocation>
        <location evidence="2">Cytoplasm</location>
    </subcellularLocation>
    <subcellularLocation>
        <location evidence="1">Membrane</location>
        <topology evidence="1">Multi-pass membrane protein</topology>
    </subcellularLocation>
</comment>
<dbReference type="FunFam" id="1.10.1160.10:FF:000001">
    <property type="entry name" value="Glutamine--tRNA ligase"/>
    <property type="match status" value="1"/>
</dbReference>
<feature type="transmembrane region" description="Helical" evidence="18">
    <location>
        <begin position="1036"/>
        <end position="1055"/>
    </location>
</feature>
<keyword evidence="9" id="KW-0547">Nucleotide-binding</keyword>
<dbReference type="InterPro" id="IPR014729">
    <property type="entry name" value="Rossmann-like_a/b/a_fold"/>
</dbReference>
<dbReference type="Gene3D" id="1.10.1160.10">
    <property type="entry name" value="Glutamyl-trna Synthetase, Domain 2"/>
    <property type="match status" value="1"/>
</dbReference>
<evidence type="ECO:0000256" key="3">
    <source>
        <dbReference type="ARBA" id="ARBA00008927"/>
    </source>
</evidence>
<keyword evidence="10" id="KW-0067">ATP-binding</keyword>
<dbReference type="PRINTS" id="PR00987">
    <property type="entry name" value="TRNASYNTHGLU"/>
</dbReference>
<feature type="transmembrane region" description="Helical" evidence="18">
    <location>
        <begin position="826"/>
        <end position="846"/>
    </location>
</feature>
<keyword evidence="24" id="KW-1185">Reference proteome</keyword>
<dbReference type="Gene3D" id="1.20.1050.130">
    <property type="match status" value="1"/>
</dbReference>
<dbReference type="AlphaFoldDB" id="A0A284QWD1"/>
<dbReference type="FunFam" id="3.90.800.10:FF:000001">
    <property type="entry name" value="Glutamine--tRNA ligase"/>
    <property type="match status" value="1"/>
</dbReference>
<evidence type="ECO:0000256" key="6">
    <source>
        <dbReference type="ARBA" id="ARBA00022553"/>
    </source>
</evidence>
<dbReference type="NCBIfam" id="TIGR00463">
    <property type="entry name" value="gltX_arch"/>
    <property type="match status" value="1"/>
</dbReference>
<comment type="catalytic activity">
    <reaction evidence="16">
        <text>tRNA(Glu) + L-glutamate + ATP = L-glutamyl-tRNA(Glu) + AMP + diphosphate</text>
        <dbReference type="Rhea" id="RHEA:23540"/>
        <dbReference type="Rhea" id="RHEA-COMP:9663"/>
        <dbReference type="Rhea" id="RHEA-COMP:9680"/>
        <dbReference type="ChEBI" id="CHEBI:29985"/>
        <dbReference type="ChEBI" id="CHEBI:30616"/>
        <dbReference type="ChEBI" id="CHEBI:33019"/>
        <dbReference type="ChEBI" id="CHEBI:78442"/>
        <dbReference type="ChEBI" id="CHEBI:78520"/>
        <dbReference type="ChEBI" id="CHEBI:456215"/>
        <dbReference type="EC" id="6.1.1.17"/>
    </reaction>
</comment>
<feature type="region of interest" description="Disordered" evidence="17">
    <location>
        <begin position="528"/>
        <end position="548"/>
    </location>
</feature>
<dbReference type="InterPro" id="IPR020056">
    <property type="entry name" value="Rbsml_bL25/Gln-tRNA_synth_N"/>
</dbReference>
<feature type="domain" description="Glutamyl/glutaminyl-tRNA synthetase class Ib anti-codon binding" evidence="20">
    <location>
        <begin position="511"/>
        <end position="603"/>
    </location>
</feature>
<dbReference type="OrthoDB" id="10250478at2759"/>
<dbReference type="InterPro" id="IPR049437">
    <property type="entry name" value="tRNA-synt_1c_C2"/>
</dbReference>
<dbReference type="InterPro" id="IPR050132">
    <property type="entry name" value="Gln/Glu-tRNA_Ligase"/>
</dbReference>
<feature type="domain" description="Glutamyl/glutaminyl-tRNA synthetase class Ib catalytic" evidence="19">
    <location>
        <begin position="204"/>
        <end position="508"/>
    </location>
</feature>
<evidence type="ECO:0000256" key="1">
    <source>
        <dbReference type="ARBA" id="ARBA00004141"/>
    </source>
</evidence>
<evidence type="ECO:0000256" key="15">
    <source>
        <dbReference type="ARBA" id="ARBA00030865"/>
    </source>
</evidence>
<evidence type="ECO:0000256" key="2">
    <source>
        <dbReference type="ARBA" id="ARBA00004496"/>
    </source>
</evidence>
<keyword evidence="7 23" id="KW-0436">Ligase</keyword>
<dbReference type="InterPro" id="IPR036282">
    <property type="entry name" value="Glutathione-S-Trfase_C_sf"/>
</dbReference>
<evidence type="ECO:0000256" key="13">
    <source>
        <dbReference type="ARBA" id="ARBA00023136"/>
    </source>
</evidence>
<dbReference type="GO" id="GO:0006424">
    <property type="term" value="P:glutamyl-tRNA aminoacylation"/>
    <property type="evidence" value="ECO:0007669"/>
    <property type="project" value="InterPro"/>
</dbReference>
<keyword evidence="14" id="KW-0030">Aminoacyl-tRNA synthetase</keyword>
<evidence type="ECO:0000256" key="5">
    <source>
        <dbReference type="ARBA" id="ARBA00022490"/>
    </source>
</evidence>
<evidence type="ECO:0000256" key="8">
    <source>
        <dbReference type="ARBA" id="ARBA00022692"/>
    </source>
</evidence>
<dbReference type="Proteomes" id="UP000219338">
    <property type="component" value="Unassembled WGS sequence"/>
</dbReference>
<proteinExistence type="inferred from homology"/>
<evidence type="ECO:0000256" key="18">
    <source>
        <dbReference type="SAM" id="Phobius"/>
    </source>
</evidence>
<evidence type="ECO:0000256" key="12">
    <source>
        <dbReference type="ARBA" id="ARBA00022989"/>
    </source>
</evidence>
<dbReference type="CDD" id="cd00807">
    <property type="entry name" value="GlnRS_core"/>
    <property type="match status" value="1"/>
</dbReference>
<keyword evidence="12 18" id="KW-1133">Transmembrane helix</keyword>
<keyword evidence="13 18" id="KW-0472">Membrane</keyword>
<dbReference type="PROSITE" id="PS00178">
    <property type="entry name" value="AA_TRNA_LIGASE_I"/>
    <property type="match status" value="1"/>
</dbReference>
<evidence type="ECO:0000259" key="21">
    <source>
        <dbReference type="Pfam" id="PF13813"/>
    </source>
</evidence>
<dbReference type="GO" id="GO:0017102">
    <property type="term" value="C:methionyl glutamyl tRNA synthetase complex"/>
    <property type="evidence" value="ECO:0007669"/>
    <property type="project" value="UniProtKB-ARBA"/>
</dbReference>
<gene>
    <name evidence="23" type="ORF">ARMOST_04101</name>
</gene>
<dbReference type="InterPro" id="IPR004526">
    <property type="entry name" value="Glu-tRNA-synth_arc/euk"/>
</dbReference>
<evidence type="ECO:0000259" key="22">
    <source>
        <dbReference type="Pfam" id="PF20974"/>
    </source>
</evidence>
<dbReference type="InterPro" id="IPR001412">
    <property type="entry name" value="aa-tRNA-synth_I_CS"/>
</dbReference>
<dbReference type="SUPFAM" id="SSF50715">
    <property type="entry name" value="Ribosomal protein L25-like"/>
    <property type="match status" value="1"/>
</dbReference>
<keyword evidence="11" id="KW-0648">Protein biosynthesis</keyword>
<protein>
    <recommendedName>
        <fullName evidence="4">glutamate--tRNA ligase</fullName>
        <ecNumber evidence="4">6.1.1.17</ecNumber>
    </recommendedName>
    <alternativeName>
        <fullName evidence="15">Glutamyl-tRNA synthetase</fullName>
    </alternativeName>
</protein>
<evidence type="ECO:0000256" key="4">
    <source>
        <dbReference type="ARBA" id="ARBA00012835"/>
    </source>
</evidence>
<dbReference type="Gene3D" id="3.40.50.620">
    <property type="entry name" value="HUPs"/>
    <property type="match status" value="1"/>
</dbReference>
<evidence type="ECO:0000259" key="20">
    <source>
        <dbReference type="Pfam" id="PF03950"/>
    </source>
</evidence>
<dbReference type="GO" id="GO:0005829">
    <property type="term" value="C:cytosol"/>
    <property type="evidence" value="ECO:0007669"/>
    <property type="project" value="TreeGrafter"/>
</dbReference>
<dbReference type="EC" id="6.1.1.17" evidence="4"/>
<dbReference type="FunFam" id="3.40.50.620:FF:000070">
    <property type="entry name" value="Bifunctional glutamate/proline--tRNA ligase"/>
    <property type="match status" value="1"/>
</dbReference>
<feature type="transmembrane region" description="Helical" evidence="18">
    <location>
        <begin position="1067"/>
        <end position="1088"/>
    </location>
</feature>
<dbReference type="GO" id="GO:0010494">
    <property type="term" value="C:cytoplasmic stress granule"/>
    <property type="evidence" value="ECO:0007669"/>
    <property type="project" value="UniProtKB-ARBA"/>
</dbReference>
<dbReference type="GO" id="GO:0005524">
    <property type="term" value="F:ATP binding"/>
    <property type="evidence" value="ECO:0007669"/>
    <property type="project" value="UniProtKB-KW"/>
</dbReference>
<dbReference type="Pfam" id="PF03950">
    <property type="entry name" value="tRNA-synt_1c_C"/>
    <property type="match status" value="1"/>
</dbReference>
<evidence type="ECO:0000313" key="24">
    <source>
        <dbReference type="Proteomes" id="UP000219338"/>
    </source>
</evidence>
<feature type="domain" description="tRNA synthetases class I (E and Q) anti-codon binding" evidence="22">
    <location>
        <begin position="615"/>
        <end position="691"/>
    </location>
</feature>
<dbReference type="PANTHER" id="PTHR43097">
    <property type="entry name" value="GLUTAMINE-TRNA LIGASE"/>
    <property type="match status" value="1"/>
</dbReference>
<dbReference type="Pfam" id="PF00749">
    <property type="entry name" value="tRNA-synt_1c"/>
    <property type="match status" value="1"/>
</dbReference>
<dbReference type="InterPro" id="IPR011035">
    <property type="entry name" value="Ribosomal_bL25/Gln-tRNA_synth"/>
</dbReference>
<evidence type="ECO:0000256" key="14">
    <source>
        <dbReference type="ARBA" id="ARBA00023146"/>
    </source>
</evidence>
<dbReference type="InterPro" id="IPR032805">
    <property type="entry name" value="Wax_synthase_dom"/>
</dbReference>
<dbReference type="InterPro" id="IPR020061">
    <property type="entry name" value="Glu_tRNA_lig_a-bdl"/>
</dbReference>
<dbReference type="GO" id="GO:0004818">
    <property type="term" value="F:glutamate-tRNA ligase activity"/>
    <property type="evidence" value="ECO:0007669"/>
    <property type="project" value="UniProtKB-EC"/>
</dbReference>
<evidence type="ECO:0000313" key="23">
    <source>
        <dbReference type="EMBL" id="SJL00787.1"/>
    </source>
</evidence>
<evidence type="ECO:0000259" key="19">
    <source>
        <dbReference type="Pfam" id="PF00749"/>
    </source>
</evidence>
<dbReference type="InterPro" id="IPR020058">
    <property type="entry name" value="Glu/Gln-tRNA-synth_Ib_cat-dom"/>
</dbReference>
<dbReference type="HAMAP" id="MF_02076">
    <property type="entry name" value="Glu_tRNA_synth_type2"/>
    <property type="match status" value="1"/>
</dbReference>
<dbReference type="InterPro" id="IPR020059">
    <property type="entry name" value="Glu/Gln-tRNA-synth_Ib_codon-bd"/>
</dbReference>
<evidence type="ECO:0000256" key="10">
    <source>
        <dbReference type="ARBA" id="ARBA00022840"/>
    </source>
</evidence>
<keyword evidence="6" id="KW-0597">Phosphoprotein</keyword>
<dbReference type="Pfam" id="PF13813">
    <property type="entry name" value="MBOAT_2"/>
    <property type="match status" value="1"/>
</dbReference>
<name>A0A284QWD1_ARMOS</name>
<evidence type="ECO:0000256" key="9">
    <source>
        <dbReference type="ARBA" id="ARBA00022741"/>
    </source>
</evidence>
<feature type="transmembrane region" description="Helical" evidence="18">
    <location>
        <begin position="1100"/>
        <end position="1121"/>
    </location>
</feature>
<comment type="similarity">
    <text evidence="3">Belongs to the class-I aminoacyl-tRNA synthetase family. Glutamate--tRNA ligase type 2 subfamily.</text>
</comment>